<dbReference type="GO" id="GO:0008270">
    <property type="term" value="F:zinc ion binding"/>
    <property type="evidence" value="ECO:0007669"/>
    <property type="project" value="UniProtKB-KW"/>
</dbReference>
<evidence type="ECO:0000313" key="9">
    <source>
        <dbReference type="Proteomes" id="UP000002009"/>
    </source>
</evidence>
<dbReference type="InterPro" id="IPR000679">
    <property type="entry name" value="Znf_GATA"/>
</dbReference>
<dbReference type="InterPro" id="IPR051140">
    <property type="entry name" value="GATA_TF"/>
</dbReference>
<gene>
    <name evidence="8" type="ORF">MICPUN_107704</name>
</gene>
<evidence type="ECO:0000256" key="5">
    <source>
        <dbReference type="PROSITE-ProRule" id="PRU00094"/>
    </source>
</evidence>
<dbReference type="EMBL" id="CP001323">
    <property type="protein sequence ID" value="ACO60929.1"/>
    <property type="molecule type" value="Genomic_DNA"/>
</dbReference>
<dbReference type="eggNOG" id="KOG1601">
    <property type="taxonomic scope" value="Eukaryota"/>
</dbReference>
<name>C1DYD9_MICCC</name>
<proteinExistence type="inferred from homology"/>
<dbReference type="PANTHER" id="PTHR45658">
    <property type="entry name" value="GATA TRANSCRIPTION FACTOR"/>
    <property type="match status" value="1"/>
</dbReference>
<feature type="domain" description="GATA-type" evidence="7">
    <location>
        <begin position="385"/>
        <end position="421"/>
    </location>
</feature>
<evidence type="ECO:0000256" key="4">
    <source>
        <dbReference type="ARBA" id="ARBA00022833"/>
    </source>
</evidence>
<dbReference type="InterPro" id="IPR013088">
    <property type="entry name" value="Znf_NHR/GATA"/>
</dbReference>
<sequence length="429" mass="44791">MAEGPLAWLHPFDSGLHSFPSLDAGTDLLGLPPSNCGVAAKMAFSELAAMDLLRTPSGFDTRAADAQPPETSRRVTGADATSAGEKPFAFDAQRAHAGAPSTSYVPSEVFSPVNFGDVDVADALFTKGPLRTLSARTFDALLNDTSPRENEEWTALQNLPSLPRDLTTVDLGVGCDPDDDDASCAPVAFGDDRPDDVALMDNGDEDGVRLARARAATARARAKEARSIATQKTATATALTIQAKEMLNAAATVGDADRDPAGVASGLRTPTAMSERGTYWGGYFEGFDATTALSGDAVSSPAAVGTCGTTAEHVPTAEVRSSSRRSTKRDAPFDGPNASDDEESTPSRGGGGSSAKRRRKGEANGVIQVNPRPMATDSIITASGKKMKRGCLNCGQQKTPQWRMGPEGPKTLCNACGVRFRKGLPLDGP</sequence>
<dbReference type="GeneID" id="8241342"/>
<dbReference type="PROSITE" id="PS50114">
    <property type="entry name" value="GATA_ZN_FINGER_2"/>
    <property type="match status" value="1"/>
</dbReference>
<dbReference type="SMART" id="SM00401">
    <property type="entry name" value="ZnF_GATA"/>
    <property type="match status" value="1"/>
</dbReference>
<dbReference type="PROSITE" id="PS00344">
    <property type="entry name" value="GATA_ZN_FINGER_1"/>
    <property type="match status" value="1"/>
</dbReference>
<dbReference type="Pfam" id="PF00320">
    <property type="entry name" value="GATA"/>
    <property type="match status" value="1"/>
</dbReference>
<keyword evidence="4" id="KW-0862">Zinc</keyword>
<evidence type="ECO:0000256" key="2">
    <source>
        <dbReference type="ARBA" id="ARBA00022723"/>
    </source>
</evidence>
<keyword evidence="3 5" id="KW-0863">Zinc-finger</keyword>
<evidence type="ECO:0000256" key="1">
    <source>
        <dbReference type="ARBA" id="ARBA00005694"/>
    </source>
</evidence>
<feature type="region of interest" description="Disordered" evidence="6">
    <location>
        <begin position="59"/>
        <end position="82"/>
    </location>
</feature>
<dbReference type="PANTHER" id="PTHR45658:SF102">
    <property type="entry name" value="GATA TRANSCRIPTION FACTOR 29"/>
    <property type="match status" value="1"/>
</dbReference>
<dbReference type="Proteomes" id="UP000002009">
    <property type="component" value="Chromosome 2"/>
</dbReference>
<dbReference type="GO" id="GO:0005634">
    <property type="term" value="C:nucleus"/>
    <property type="evidence" value="ECO:0007669"/>
    <property type="project" value="TreeGrafter"/>
</dbReference>
<accession>C1DYD9</accession>
<dbReference type="OrthoDB" id="2162994at2759"/>
<keyword evidence="9" id="KW-1185">Reference proteome</keyword>
<dbReference type="GO" id="GO:0030154">
    <property type="term" value="P:cell differentiation"/>
    <property type="evidence" value="ECO:0007669"/>
    <property type="project" value="TreeGrafter"/>
</dbReference>
<organism evidence="8 9">
    <name type="scientific">Micromonas commoda (strain RCC299 / NOUM17 / CCMP2709)</name>
    <name type="common">Picoplanktonic green alga</name>
    <dbReference type="NCBI Taxonomy" id="296587"/>
    <lineage>
        <taxon>Eukaryota</taxon>
        <taxon>Viridiplantae</taxon>
        <taxon>Chlorophyta</taxon>
        <taxon>Mamiellophyceae</taxon>
        <taxon>Mamiellales</taxon>
        <taxon>Mamiellaceae</taxon>
        <taxon>Micromonas</taxon>
    </lineage>
</organism>
<protein>
    <recommendedName>
        <fullName evidence="7">GATA-type domain-containing protein</fullName>
    </recommendedName>
</protein>
<dbReference type="RefSeq" id="XP_002499671.1">
    <property type="nucleotide sequence ID" value="XM_002499625.1"/>
</dbReference>
<dbReference type="SUPFAM" id="SSF57716">
    <property type="entry name" value="Glucocorticoid receptor-like (DNA-binding domain)"/>
    <property type="match status" value="1"/>
</dbReference>
<dbReference type="InParanoid" id="C1DYD9"/>
<dbReference type="STRING" id="296587.C1DYD9"/>
<evidence type="ECO:0000259" key="7">
    <source>
        <dbReference type="PROSITE" id="PS50114"/>
    </source>
</evidence>
<dbReference type="OMA" id="MSAVDIC"/>
<dbReference type="GO" id="GO:0006355">
    <property type="term" value="P:regulation of DNA-templated transcription"/>
    <property type="evidence" value="ECO:0007669"/>
    <property type="project" value="InterPro"/>
</dbReference>
<feature type="region of interest" description="Disordered" evidence="6">
    <location>
        <begin position="298"/>
        <end position="376"/>
    </location>
</feature>
<reference evidence="8 9" key="1">
    <citation type="journal article" date="2009" name="Science">
        <title>Green evolution and dynamic adaptations revealed by genomes of the marine picoeukaryotes Micromonas.</title>
        <authorList>
            <person name="Worden A.Z."/>
            <person name="Lee J.H."/>
            <person name="Mock T."/>
            <person name="Rouze P."/>
            <person name="Simmons M.P."/>
            <person name="Aerts A.L."/>
            <person name="Allen A.E."/>
            <person name="Cuvelier M.L."/>
            <person name="Derelle E."/>
            <person name="Everett M.V."/>
            <person name="Foulon E."/>
            <person name="Grimwood J."/>
            <person name="Gundlach H."/>
            <person name="Henrissat B."/>
            <person name="Napoli C."/>
            <person name="McDonald S.M."/>
            <person name="Parker M.S."/>
            <person name="Rombauts S."/>
            <person name="Salamov A."/>
            <person name="Von Dassow P."/>
            <person name="Badger J.H."/>
            <person name="Coutinho P.M."/>
            <person name="Demir E."/>
            <person name="Dubchak I."/>
            <person name="Gentemann C."/>
            <person name="Eikrem W."/>
            <person name="Gready J.E."/>
            <person name="John U."/>
            <person name="Lanier W."/>
            <person name="Lindquist E.A."/>
            <person name="Lucas S."/>
            <person name="Mayer K.F."/>
            <person name="Moreau H."/>
            <person name="Not F."/>
            <person name="Otillar R."/>
            <person name="Panaud O."/>
            <person name="Pangilinan J."/>
            <person name="Paulsen I."/>
            <person name="Piegu B."/>
            <person name="Poliakov A."/>
            <person name="Robbens S."/>
            <person name="Schmutz J."/>
            <person name="Toulza E."/>
            <person name="Wyss T."/>
            <person name="Zelensky A."/>
            <person name="Zhou K."/>
            <person name="Armbrust E.V."/>
            <person name="Bhattacharya D."/>
            <person name="Goodenough U.W."/>
            <person name="Van de Peer Y."/>
            <person name="Grigoriev I.V."/>
        </authorList>
    </citation>
    <scope>NUCLEOTIDE SEQUENCE [LARGE SCALE GENOMIC DNA]</scope>
    <source>
        <strain evidence="9">RCC299 / NOUM17</strain>
    </source>
</reference>
<keyword evidence="2" id="KW-0479">Metal-binding</keyword>
<dbReference type="AlphaFoldDB" id="C1DYD9"/>
<comment type="similarity">
    <text evidence="1">Belongs to the type IV zinc-finger family. Class A subfamily.</text>
</comment>
<dbReference type="Gene3D" id="3.30.50.10">
    <property type="entry name" value="Erythroid Transcription Factor GATA-1, subunit A"/>
    <property type="match status" value="1"/>
</dbReference>
<evidence type="ECO:0000313" key="8">
    <source>
        <dbReference type="EMBL" id="ACO60929.1"/>
    </source>
</evidence>
<evidence type="ECO:0000256" key="6">
    <source>
        <dbReference type="SAM" id="MobiDB-lite"/>
    </source>
</evidence>
<dbReference type="GO" id="GO:0043565">
    <property type="term" value="F:sequence-specific DNA binding"/>
    <property type="evidence" value="ECO:0007669"/>
    <property type="project" value="InterPro"/>
</dbReference>
<evidence type="ECO:0000256" key="3">
    <source>
        <dbReference type="ARBA" id="ARBA00022771"/>
    </source>
</evidence>
<dbReference type="KEGG" id="mis:MICPUN_107704"/>
<dbReference type="CDD" id="cd00202">
    <property type="entry name" value="ZnF_GATA"/>
    <property type="match status" value="1"/>
</dbReference>